<dbReference type="Gene3D" id="3.40.640.10">
    <property type="entry name" value="Type I PLP-dependent aspartate aminotransferase-like (Major domain)"/>
    <property type="match status" value="1"/>
</dbReference>
<dbReference type="InterPro" id="IPR015424">
    <property type="entry name" value="PyrdxlP-dep_Trfase"/>
</dbReference>
<name>A0A1D2MNT2_ORCCI</name>
<dbReference type="SUPFAM" id="SSF53383">
    <property type="entry name" value="PLP-dependent transferases"/>
    <property type="match status" value="1"/>
</dbReference>
<dbReference type="EMBL" id="LJIJ01000775">
    <property type="protein sequence ID" value="ODM94646.1"/>
    <property type="molecule type" value="Genomic_DNA"/>
</dbReference>
<sequence length="143" mass="15820">MDVRNKNEGAKGRVEGVENDETSPESTGLFYMEILNQDELKKLKAEFSRLKNSCYLDHAGASLYAESQIASHFSELQTNIYSNPHSRNPSSTITTDAIDFVRHKILAHFGTTADEYTVIFTSGATSALKIVAESFEFNGGNPH</sequence>
<accession>A0A1D2MNT2</accession>
<keyword evidence="4" id="KW-1185">Reference proteome</keyword>
<gene>
    <name evidence="3" type="ORF">Ocin01_12035</name>
</gene>
<dbReference type="InterPro" id="IPR000192">
    <property type="entry name" value="Aminotrans_V_dom"/>
</dbReference>
<dbReference type="PANTHER" id="PTHR14237:SF80">
    <property type="entry name" value="MOLYBDENUM COFACTOR SULFURASE"/>
    <property type="match status" value="1"/>
</dbReference>
<dbReference type="AlphaFoldDB" id="A0A1D2MNT2"/>
<evidence type="ECO:0000313" key="3">
    <source>
        <dbReference type="EMBL" id="ODM94646.1"/>
    </source>
</evidence>
<evidence type="ECO:0000313" key="4">
    <source>
        <dbReference type="Proteomes" id="UP000094527"/>
    </source>
</evidence>
<dbReference type="Pfam" id="PF00266">
    <property type="entry name" value="Aminotran_5"/>
    <property type="match status" value="1"/>
</dbReference>
<feature type="domain" description="Aminotransferase class V" evidence="2">
    <location>
        <begin position="55"/>
        <end position="135"/>
    </location>
</feature>
<reference evidence="3 4" key="1">
    <citation type="journal article" date="2016" name="Genome Biol. Evol.">
        <title>Gene Family Evolution Reflects Adaptation to Soil Environmental Stressors in the Genome of the Collembolan Orchesella cincta.</title>
        <authorList>
            <person name="Faddeeva-Vakhrusheva A."/>
            <person name="Derks M.F."/>
            <person name="Anvar S.Y."/>
            <person name="Agamennone V."/>
            <person name="Suring W."/>
            <person name="Smit S."/>
            <person name="van Straalen N.M."/>
            <person name="Roelofs D."/>
        </authorList>
    </citation>
    <scope>NUCLEOTIDE SEQUENCE [LARGE SCALE GENOMIC DNA]</scope>
    <source>
        <tissue evidence="3">Mixed pool</tissue>
    </source>
</reference>
<dbReference type="STRING" id="48709.A0A1D2MNT2"/>
<protein>
    <submittedName>
        <fullName evidence="3">Molybdenum cofactor sulfurase</fullName>
    </submittedName>
</protein>
<proteinExistence type="predicted"/>
<dbReference type="PANTHER" id="PTHR14237">
    <property type="entry name" value="MOLYBDOPTERIN COFACTOR SULFURASE MOSC"/>
    <property type="match status" value="1"/>
</dbReference>
<dbReference type="InterPro" id="IPR015421">
    <property type="entry name" value="PyrdxlP-dep_Trfase_major"/>
</dbReference>
<dbReference type="GO" id="GO:0008265">
    <property type="term" value="F:molybdenum cofactor sulfurtransferase activity"/>
    <property type="evidence" value="ECO:0007669"/>
    <property type="project" value="TreeGrafter"/>
</dbReference>
<feature type="region of interest" description="Disordered" evidence="1">
    <location>
        <begin position="1"/>
        <end position="25"/>
    </location>
</feature>
<evidence type="ECO:0000259" key="2">
    <source>
        <dbReference type="Pfam" id="PF00266"/>
    </source>
</evidence>
<comment type="caution">
    <text evidence="3">The sequence shown here is derived from an EMBL/GenBank/DDBJ whole genome shotgun (WGS) entry which is preliminary data.</text>
</comment>
<organism evidence="3 4">
    <name type="scientific">Orchesella cincta</name>
    <name type="common">Springtail</name>
    <name type="synonym">Podura cincta</name>
    <dbReference type="NCBI Taxonomy" id="48709"/>
    <lineage>
        <taxon>Eukaryota</taxon>
        <taxon>Metazoa</taxon>
        <taxon>Ecdysozoa</taxon>
        <taxon>Arthropoda</taxon>
        <taxon>Hexapoda</taxon>
        <taxon>Collembola</taxon>
        <taxon>Entomobryomorpha</taxon>
        <taxon>Entomobryoidea</taxon>
        <taxon>Orchesellidae</taxon>
        <taxon>Orchesellinae</taxon>
        <taxon>Orchesella</taxon>
    </lineage>
</organism>
<dbReference type="Proteomes" id="UP000094527">
    <property type="component" value="Unassembled WGS sequence"/>
</dbReference>
<feature type="compositionally biased region" description="Basic and acidic residues" evidence="1">
    <location>
        <begin position="1"/>
        <end position="16"/>
    </location>
</feature>
<dbReference type="OrthoDB" id="420046at2759"/>
<evidence type="ECO:0000256" key="1">
    <source>
        <dbReference type="SAM" id="MobiDB-lite"/>
    </source>
</evidence>
<dbReference type="GO" id="GO:0043545">
    <property type="term" value="P:molybdopterin cofactor metabolic process"/>
    <property type="evidence" value="ECO:0007669"/>
    <property type="project" value="TreeGrafter"/>
</dbReference>